<protein>
    <recommendedName>
        <fullName evidence="3">MULE transposase domain-containing protein</fullName>
    </recommendedName>
</protein>
<reference evidence="1 2" key="1">
    <citation type="submission" date="2023-01" db="EMBL/GenBank/DDBJ databases">
        <authorList>
            <person name="Whitehead M."/>
        </authorList>
    </citation>
    <scope>NUCLEOTIDE SEQUENCE [LARGE SCALE GENOMIC DNA]</scope>
</reference>
<evidence type="ECO:0000313" key="1">
    <source>
        <dbReference type="EMBL" id="CAI6347739.1"/>
    </source>
</evidence>
<organism evidence="1 2">
    <name type="scientific">Macrosiphum euphorbiae</name>
    <name type="common">potato aphid</name>
    <dbReference type="NCBI Taxonomy" id="13131"/>
    <lineage>
        <taxon>Eukaryota</taxon>
        <taxon>Metazoa</taxon>
        <taxon>Ecdysozoa</taxon>
        <taxon>Arthropoda</taxon>
        <taxon>Hexapoda</taxon>
        <taxon>Insecta</taxon>
        <taxon>Pterygota</taxon>
        <taxon>Neoptera</taxon>
        <taxon>Paraneoptera</taxon>
        <taxon>Hemiptera</taxon>
        <taxon>Sternorrhyncha</taxon>
        <taxon>Aphidomorpha</taxon>
        <taxon>Aphidoidea</taxon>
        <taxon>Aphididae</taxon>
        <taxon>Macrosiphini</taxon>
        <taxon>Macrosiphum</taxon>
    </lineage>
</organism>
<proteinExistence type="predicted"/>
<comment type="caution">
    <text evidence="1">The sequence shown here is derived from an EMBL/GenBank/DDBJ whole genome shotgun (WGS) entry which is preliminary data.</text>
</comment>
<dbReference type="PANTHER" id="PTHR33936:SF24">
    <property type="entry name" value="C2H2-TYPE DOMAIN-CONTAINING PROTEIN"/>
    <property type="match status" value="1"/>
</dbReference>
<name>A0AAV0VU43_9HEMI</name>
<dbReference type="InterPro" id="IPR052797">
    <property type="entry name" value="RegFact_GeneExpr_CellDeath"/>
</dbReference>
<dbReference type="EMBL" id="CARXXK010000001">
    <property type="protein sequence ID" value="CAI6347739.1"/>
    <property type="molecule type" value="Genomic_DNA"/>
</dbReference>
<evidence type="ECO:0000313" key="2">
    <source>
        <dbReference type="Proteomes" id="UP001160148"/>
    </source>
</evidence>
<sequence>MRHIKSQGSNKINGYCPASVNVILSECTKQCTVTFIDTHVGHLNDLGNLPLDKVTRDIIASKISEQIPFEHILDEIRDNISNNVLERTHLLTKKDLYNIEASYNLNNESVKNDALSVESWVQTVRSDEFSLVYYKPQVNIDPLFPNLKKEDFVLIIMNNYQKSMLEKIGNDVICIDDTYAMNSYNLNLTTVLILDDMREGFACAFVISNRVDEGVLKIFIFSD</sequence>
<dbReference type="Proteomes" id="UP001160148">
    <property type="component" value="Unassembled WGS sequence"/>
</dbReference>
<dbReference type="PANTHER" id="PTHR33936">
    <property type="entry name" value="PROTEIN CBG17840"/>
    <property type="match status" value="1"/>
</dbReference>
<keyword evidence="2" id="KW-1185">Reference proteome</keyword>
<gene>
    <name evidence="1" type="ORF">MEUPH1_LOCUS4495</name>
</gene>
<accession>A0AAV0VU43</accession>
<evidence type="ECO:0008006" key="3">
    <source>
        <dbReference type="Google" id="ProtNLM"/>
    </source>
</evidence>
<dbReference type="AlphaFoldDB" id="A0AAV0VU43"/>